<protein>
    <submittedName>
        <fullName evidence="2">Uncharacterized protein</fullName>
    </submittedName>
</protein>
<dbReference type="Proteomes" id="UP000030106">
    <property type="component" value="Unassembled WGS sequence"/>
</dbReference>
<proteinExistence type="predicted"/>
<gene>
    <name evidence="2" type="ORF">BBAD15_g7964</name>
</gene>
<evidence type="ECO:0000256" key="1">
    <source>
        <dbReference type="SAM" id="MobiDB-lite"/>
    </source>
</evidence>
<dbReference type="OrthoDB" id="4869865at2759"/>
<dbReference type="AlphaFoldDB" id="A0A0A2W175"/>
<organism evidence="2 3">
    <name type="scientific">Beauveria bassiana D1-5</name>
    <dbReference type="NCBI Taxonomy" id="1245745"/>
    <lineage>
        <taxon>Eukaryota</taxon>
        <taxon>Fungi</taxon>
        <taxon>Dikarya</taxon>
        <taxon>Ascomycota</taxon>
        <taxon>Pezizomycotina</taxon>
        <taxon>Sordariomycetes</taxon>
        <taxon>Hypocreomycetidae</taxon>
        <taxon>Hypocreales</taxon>
        <taxon>Cordycipitaceae</taxon>
        <taxon>Beauveria</taxon>
    </lineage>
</organism>
<accession>A0A0A2W175</accession>
<dbReference type="EMBL" id="ANFO01000768">
    <property type="protein sequence ID" value="KGQ06714.1"/>
    <property type="molecule type" value="Genomic_DNA"/>
</dbReference>
<comment type="caution">
    <text evidence="2">The sequence shown here is derived from an EMBL/GenBank/DDBJ whole genome shotgun (WGS) entry which is preliminary data.</text>
</comment>
<name>A0A0A2W175_BEABA</name>
<feature type="region of interest" description="Disordered" evidence="1">
    <location>
        <begin position="33"/>
        <end position="54"/>
    </location>
</feature>
<reference evidence="2 3" key="1">
    <citation type="submission" date="2012-10" db="EMBL/GenBank/DDBJ databases">
        <title>Genome sequencing and analysis of entomopathogenic fungi Beauveria bassiana D1-5.</title>
        <authorList>
            <person name="Li Q."/>
            <person name="Wang L."/>
            <person name="Zhang Z."/>
            <person name="Wang Q."/>
            <person name="Ren J."/>
            <person name="Wang M."/>
            <person name="Xu W."/>
            <person name="Wang J."/>
            <person name="Lu Y."/>
            <person name="Du Q."/>
            <person name="Sun Z."/>
        </authorList>
    </citation>
    <scope>NUCLEOTIDE SEQUENCE [LARGE SCALE GENOMIC DNA]</scope>
    <source>
        <strain evidence="2 3">D1-5</strain>
    </source>
</reference>
<sequence>MPFFKKSKKADLGSTASEVTLVDPAACQAAARGMSQAVKSKTKHPKQKPLTSEMDKWNTIDARLAYITNK</sequence>
<evidence type="ECO:0000313" key="2">
    <source>
        <dbReference type="EMBL" id="KGQ06714.1"/>
    </source>
</evidence>
<dbReference type="HOGENOM" id="CLU_2757414_0_0_1"/>
<evidence type="ECO:0000313" key="3">
    <source>
        <dbReference type="Proteomes" id="UP000030106"/>
    </source>
</evidence>